<feature type="binding site" evidence="8">
    <location>
        <position position="37"/>
    </location>
    <ligand>
        <name>[4Fe-4S] cluster</name>
        <dbReference type="ChEBI" id="CHEBI:49883"/>
        <note>4Fe-4S-S-AdoMet</note>
    </ligand>
</feature>
<dbReference type="GO" id="GO:0051539">
    <property type="term" value="F:4 iron, 4 sulfur cluster binding"/>
    <property type="evidence" value="ECO:0007669"/>
    <property type="project" value="UniProtKB-UniRule"/>
</dbReference>
<feature type="binding site" evidence="8">
    <location>
        <position position="77"/>
    </location>
    <ligand>
        <name>substrate</name>
    </ligand>
</feature>
<dbReference type="GO" id="GO:0016840">
    <property type="term" value="F:carbon-nitrogen lyase activity"/>
    <property type="evidence" value="ECO:0007669"/>
    <property type="project" value="UniProtKB-UniRule"/>
</dbReference>
<comment type="caution">
    <text evidence="8">Lacks conserved residue(s) required for the propagation of feature annotation.</text>
</comment>
<comment type="similarity">
    <text evidence="8">Belongs to the radical SAM superfamily. 7-carboxy-7-deazaguanine synthase family.</text>
</comment>
<feature type="binding site" evidence="8">
    <location>
        <position position="40"/>
    </location>
    <ligand>
        <name>[4Fe-4S] cluster</name>
        <dbReference type="ChEBI" id="CHEBI:49883"/>
        <note>4Fe-4S-S-AdoMet</note>
    </ligand>
</feature>
<dbReference type="GO" id="GO:0008616">
    <property type="term" value="P:tRNA queuosine(34) biosynthetic process"/>
    <property type="evidence" value="ECO:0007669"/>
    <property type="project" value="UniProtKB-UniRule"/>
</dbReference>
<dbReference type="UniPathway" id="UPA00391"/>
<name>A2BZ77_PROM5</name>
<feature type="binding site" evidence="8">
    <location>
        <position position="79"/>
    </location>
    <ligand>
        <name>S-adenosyl-L-methionine</name>
        <dbReference type="ChEBI" id="CHEBI:59789"/>
    </ligand>
</feature>
<keyword evidence="5 8" id="KW-0408">Iron</keyword>
<dbReference type="Proteomes" id="UP000001589">
    <property type="component" value="Chromosome"/>
</dbReference>
<keyword evidence="6 8" id="KW-0411">Iron-sulfur</keyword>
<dbReference type="SUPFAM" id="SSF102114">
    <property type="entry name" value="Radical SAM enzymes"/>
    <property type="match status" value="1"/>
</dbReference>
<evidence type="ECO:0000256" key="7">
    <source>
        <dbReference type="ARBA" id="ARBA00023239"/>
    </source>
</evidence>
<evidence type="ECO:0000256" key="5">
    <source>
        <dbReference type="ARBA" id="ARBA00023004"/>
    </source>
</evidence>
<dbReference type="AlphaFoldDB" id="A2BZ77"/>
<evidence type="ECO:0000313" key="10">
    <source>
        <dbReference type="EMBL" id="ABM73088.1"/>
    </source>
</evidence>
<dbReference type="EC" id="4.3.99.3" evidence="8"/>
<dbReference type="HAMAP" id="MF_00917">
    <property type="entry name" value="QueE"/>
    <property type="match status" value="1"/>
</dbReference>
<dbReference type="Pfam" id="PF04055">
    <property type="entry name" value="Radical_SAM"/>
    <property type="match status" value="1"/>
</dbReference>
<dbReference type="PROSITE" id="PS51918">
    <property type="entry name" value="RADICAL_SAM"/>
    <property type="match status" value="1"/>
</dbReference>
<dbReference type="InterPro" id="IPR007197">
    <property type="entry name" value="rSAM"/>
</dbReference>
<dbReference type="PIRSF" id="PIRSF000370">
    <property type="entry name" value="QueE"/>
    <property type="match status" value="1"/>
</dbReference>
<keyword evidence="4 8" id="KW-0460">Magnesium</keyword>
<keyword evidence="7 8" id="KW-0456">Lyase</keyword>
<comment type="pathway">
    <text evidence="8">Purine metabolism; 7-cyano-7-deazaguanine biosynthesis.</text>
</comment>
<dbReference type="InterPro" id="IPR013785">
    <property type="entry name" value="Aldolase_TIM"/>
</dbReference>
<evidence type="ECO:0000256" key="6">
    <source>
        <dbReference type="ARBA" id="ARBA00023014"/>
    </source>
</evidence>
<feature type="binding site" evidence="8">
    <location>
        <position position="33"/>
    </location>
    <ligand>
        <name>[4Fe-4S] cluster</name>
        <dbReference type="ChEBI" id="CHEBI:49883"/>
        <note>4Fe-4S-S-AdoMet</note>
    </ligand>
</feature>
<dbReference type="OrthoDB" id="9792276at2"/>
<evidence type="ECO:0000313" key="11">
    <source>
        <dbReference type="Proteomes" id="UP000001589"/>
    </source>
</evidence>
<dbReference type="eggNOG" id="COG0602">
    <property type="taxonomic scope" value="Bacteria"/>
</dbReference>
<dbReference type="GO" id="GO:0000287">
    <property type="term" value="F:magnesium ion binding"/>
    <property type="evidence" value="ECO:0007669"/>
    <property type="project" value="UniProtKB-UniRule"/>
</dbReference>
<comment type="subunit">
    <text evidence="8">Homodimer.</text>
</comment>
<dbReference type="STRING" id="167542.P9515_18811"/>
<feature type="binding site" evidence="8">
    <location>
        <begin position="127"/>
        <end position="129"/>
    </location>
    <ligand>
        <name>S-adenosyl-L-methionine</name>
        <dbReference type="ChEBI" id="CHEBI:59789"/>
    </ligand>
</feature>
<dbReference type="KEGG" id="pmc:P9515_18811"/>
<comment type="cofactor">
    <cofactor evidence="8">
        <name>S-adenosyl-L-methionine</name>
        <dbReference type="ChEBI" id="CHEBI:59789"/>
    </cofactor>
    <text evidence="8">Binds 1 S-adenosyl-L-methionine per subunit.</text>
</comment>
<dbReference type="PANTHER" id="PTHR42836">
    <property type="entry name" value="7-CARBOXY-7-DEAZAGUANINE SYNTHASE"/>
    <property type="match status" value="1"/>
</dbReference>
<dbReference type="PANTHER" id="PTHR42836:SF1">
    <property type="entry name" value="7-CARBOXY-7-DEAZAGUANINE SYNTHASE"/>
    <property type="match status" value="1"/>
</dbReference>
<keyword evidence="3 8" id="KW-0479">Metal-binding</keyword>
<evidence type="ECO:0000256" key="4">
    <source>
        <dbReference type="ARBA" id="ARBA00022842"/>
    </source>
</evidence>
<sequence>MTNFLPLVEKFHSLQGEGFHTGQSAFFIRLAGCNVGCPWCDTKHSWDKEKFPLISIQEIINEIKRARKQGASFLVITGGEPLHHNLDNLCQAINEETSTENQSPIKIHIETSGVSNLSGSFDWITLSPKRHQPPKTYFLKNCNELKIIINDQKDIDFAIDIKQEIMNKYQNSSSTKNFYKLDKKYYLQPAWQNDDGFSLTIDFIKNNPEWNLSLQTHKYLKIK</sequence>
<dbReference type="GO" id="GO:1904047">
    <property type="term" value="F:S-adenosyl-L-methionine binding"/>
    <property type="evidence" value="ECO:0007669"/>
    <property type="project" value="UniProtKB-UniRule"/>
</dbReference>
<comment type="catalytic activity">
    <reaction evidence="8">
        <text>6-carboxy-5,6,7,8-tetrahydropterin + H(+) = 7-carboxy-7-carbaguanine + NH4(+)</text>
        <dbReference type="Rhea" id="RHEA:27974"/>
        <dbReference type="ChEBI" id="CHEBI:15378"/>
        <dbReference type="ChEBI" id="CHEBI:28938"/>
        <dbReference type="ChEBI" id="CHEBI:61032"/>
        <dbReference type="ChEBI" id="CHEBI:61036"/>
        <dbReference type="EC" id="4.3.99.3"/>
    </reaction>
</comment>
<feature type="binding site" evidence="8">
    <location>
        <begin position="39"/>
        <end position="41"/>
    </location>
    <ligand>
        <name>S-adenosyl-L-methionine</name>
        <dbReference type="ChEBI" id="CHEBI:59789"/>
    </ligand>
</feature>
<feature type="binding site" evidence="8">
    <location>
        <position position="29"/>
    </location>
    <ligand>
        <name>substrate</name>
    </ligand>
</feature>
<dbReference type="HOGENOM" id="CLU_066739_0_1_3"/>
<keyword evidence="2 8" id="KW-0949">S-adenosyl-L-methionine</keyword>
<evidence type="ECO:0000256" key="8">
    <source>
        <dbReference type="HAMAP-Rule" id="MF_00917"/>
    </source>
</evidence>
<reference evidence="10 11" key="1">
    <citation type="journal article" date="2007" name="PLoS Genet.">
        <title>Patterns and implications of gene gain and loss in the evolution of Prochlorococcus.</title>
        <authorList>
            <person name="Kettler G.C."/>
            <person name="Martiny A.C."/>
            <person name="Huang K."/>
            <person name="Zucker J."/>
            <person name="Coleman M.L."/>
            <person name="Rodrigue S."/>
            <person name="Chen F."/>
            <person name="Lapidus A."/>
            <person name="Ferriera S."/>
            <person name="Johnson J."/>
            <person name="Steglich C."/>
            <person name="Church G.M."/>
            <person name="Richardson P."/>
            <person name="Chisholm S.W."/>
        </authorList>
    </citation>
    <scope>NUCLEOTIDE SEQUENCE [LARGE SCALE GENOMIC DNA]</scope>
    <source>
        <strain evidence="10 11">MIT 9515</strain>
    </source>
</reference>
<comment type="function">
    <text evidence="8">Catalyzes the complex heterocyclic radical-mediated conversion of 6-carboxy-5,6,7,8-tetrahydropterin (CPH4) to 7-carboxy-7-deazaguanine (CDG), a step common to the biosynthetic pathways of all 7-deazapurine-containing compounds.</text>
</comment>
<evidence type="ECO:0000259" key="9">
    <source>
        <dbReference type="PROSITE" id="PS51918"/>
    </source>
</evidence>
<comment type="cofactor">
    <cofactor evidence="8">
        <name>Mg(2+)</name>
        <dbReference type="ChEBI" id="CHEBI:18420"/>
    </cofactor>
</comment>
<dbReference type="SFLD" id="SFLDS00029">
    <property type="entry name" value="Radical_SAM"/>
    <property type="match status" value="1"/>
</dbReference>
<keyword evidence="1 8" id="KW-0004">4Fe-4S</keyword>
<gene>
    <name evidence="10" type="primary">nrdG</name>
    <name evidence="8" type="synonym">queE</name>
    <name evidence="10" type="ordered locus">P9515_18811</name>
</gene>
<proteinExistence type="inferred from homology"/>
<dbReference type="EMBL" id="CP000552">
    <property type="protein sequence ID" value="ABM73088.1"/>
    <property type="molecule type" value="Genomic_DNA"/>
</dbReference>
<evidence type="ECO:0000256" key="1">
    <source>
        <dbReference type="ARBA" id="ARBA00022485"/>
    </source>
</evidence>
<comment type="cofactor">
    <cofactor evidence="8">
        <name>[4Fe-4S] cluster</name>
        <dbReference type="ChEBI" id="CHEBI:49883"/>
    </cofactor>
    <text evidence="8">Binds 1 [4Fe-4S] cluster. The cluster is coordinated with 3 cysteines and an exchangeable S-adenosyl-L-methionine.</text>
</comment>
<dbReference type="GeneID" id="60201365"/>
<organism evidence="10 11">
    <name type="scientific">Prochlorococcus marinus (strain MIT 9515)</name>
    <dbReference type="NCBI Taxonomy" id="167542"/>
    <lineage>
        <taxon>Bacteria</taxon>
        <taxon>Bacillati</taxon>
        <taxon>Cyanobacteriota</taxon>
        <taxon>Cyanophyceae</taxon>
        <taxon>Synechococcales</taxon>
        <taxon>Prochlorococcaceae</taxon>
        <taxon>Prochlorococcus</taxon>
    </lineage>
</organism>
<dbReference type="InterPro" id="IPR024924">
    <property type="entry name" value="7-CO-7-deazaguanine_synth-like"/>
</dbReference>
<feature type="binding site" evidence="8">
    <location>
        <begin position="14"/>
        <end position="16"/>
    </location>
    <ligand>
        <name>substrate</name>
    </ligand>
</feature>
<feature type="binding site" evidence="8">
    <location>
        <position position="42"/>
    </location>
    <ligand>
        <name>Mg(2+)</name>
        <dbReference type="ChEBI" id="CHEBI:18420"/>
    </ligand>
</feature>
<feature type="domain" description="Radical SAM core" evidence="9">
    <location>
        <begin position="20"/>
        <end position="223"/>
    </location>
</feature>
<accession>A2BZ77</accession>
<evidence type="ECO:0000256" key="3">
    <source>
        <dbReference type="ARBA" id="ARBA00022723"/>
    </source>
</evidence>
<dbReference type="InterPro" id="IPR058240">
    <property type="entry name" value="rSAM_sf"/>
</dbReference>
<protein>
    <recommendedName>
        <fullName evidence="8">7-carboxy-7-deazaguanine synthase</fullName>
        <shortName evidence="8">CDG synthase</shortName>
        <ecNumber evidence="8">4.3.99.3</ecNumber>
    </recommendedName>
    <alternativeName>
        <fullName evidence="8">Queuosine biosynthesis protein QueE</fullName>
    </alternativeName>
</protein>
<evidence type="ECO:0000256" key="2">
    <source>
        <dbReference type="ARBA" id="ARBA00022691"/>
    </source>
</evidence>
<dbReference type="Gene3D" id="3.20.20.70">
    <property type="entry name" value="Aldolase class I"/>
    <property type="match status" value="1"/>
</dbReference>
<keyword evidence="8" id="KW-0671">Queuosine biosynthesis</keyword>
<dbReference type="RefSeq" id="WP_011821172.1">
    <property type="nucleotide sequence ID" value="NC_008817.1"/>
</dbReference>